<reference evidence="2" key="1">
    <citation type="submission" date="2017-02" db="UniProtKB">
        <authorList>
            <consortium name="WormBaseParasite"/>
        </authorList>
    </citation>
    <scope>IDENTIFICATION</scope>
</reference>
<dbReference type="PANTHER" id="PTHR22900">
    <property type="entry name" value="PROTEIN CBG14245-RELATED"/>
    <property type="match status" value="1"/>
</dbReference>
<dbReference type="WBParaSite" id="SPAL_0001568900.1">
    <property type="protein sequence ID" value="SPAL_0001568900.1"/>
    <property type="gene ID" value="SPAL_0001568900"/>
</dbReference>
<dbReference type="GO" id="GO:1902884">
    <property type="term" value="P:positive regulation of response to oxidative stress"/>
    <property type="evidence" value="ECO:0007669"/>
    <property type="project" value="InterPro"/>
</dbReference>
<dbReference type="GO" id="GO:0047756">
    <property type="term" value="F:chondroitin 4-sulfotransferase activity"/>
    <property type="evidence" value="ECO:0007669"/>
    <property type="project" value="InterPro"/>
</dbReference>
<evidence type="ECO:0000313" key="2">
    <source>
        <dbReference type="WBParaSite" id="SPAL_0001568900.1"/>
    </source>
</evidence>
<dbReference type="GO" id="GO:0050650">
    <property type="term" value="P:chondroitin sulfate proteoglycan biosynthetic process"/>
    <property type="evidence" value="ECO:0007669"/>
    <property type="project" value="InterPro"/>
</dbReference>
<dbReference type="Pfam" id="PF03567">
    <property type="entry name" value="Sulfotransfer_2"/>
    <property type="match status" value="1"/>
</dbReference>
<dbReference type="PANTHER" id="PTHR22900:SF10">
    <property type="entry name" value="CARBOHYDRATE SULFOTRANSFERASE"/>
    <property type="match status" value="1"/>
</dbReference>
<dbReference type="AlphaFoldDB" id="A0A0N5CCT9"/>
<dbReference type="Proteomes" id="UP000046392">
    <property type="component" value="Unplaced"/>
</dbReference>
<protein>
    <submittedName>
        <fullName evidence="2">Ovule protein</fullName>
    </submittedName>
</protein>
<dbReference type="InterPro" id="IPR005331">
    <property type="entry name" value="Sulfotransferase"/>
</dbReference>
<evidence type="ECO:0000313" key="1">
    <source>
        <dbReference type="Proteomes" id="UP000046392"/>
    </source>
</evidence>
<organism evidence="1 2">
    <name type="scientific">Strongyloides papillosus</name>
    <name type="common">Intestinal threadworm</name>
    <dbReference type="NCBI Taxonomy" id="174720"/>
    <lineage>
        <taxon>Eukaryota</taxon>
        <taxon>Metazoa</taxon>
        <taxon>Ecdysozoa</taxon>
        <taxon>Nematoda</taxon>
        <taxon>Chromadorea</taxon>
        <taxon>Rhabditida</taxon>
        <taxon>Tylenchina</taxon>
        <taxon>Panagrolaimomorpha</taxon>
        <taxon>Strongyloidoidea</taxon>
        <taxon>Strongyloididae</taxon>
        <taxon>Strongyloides</taxon>
    </lineage>
</organism>
<accession>A0A0N5CCT9</accession>
<dbReference type="InterPro" id="IPR007669">
    <property type="entry name" value="Chst-1-like"/>
</dbReference>
<proteinExistence type="predicted"/>
<sequence>MIVREPISRFISGFIQICVLNIGLQQNHSNCFNCRKNMKCFIERLYNHTQNLNRKLTNTNIFIMYHFYPQSWYC</sequence>
<keyword evidence="1" id="KW-1185">Reference proteome</keyword>
<name>A0A0N5CCT9_STREA</name>
<dbReference type="GO" id="GO:0016020">
    <property type="term" value="C:membrane"/>
    <property type="evidence" value="ECO:0007669"/>
    <property type="project" value="InterPro"/>
</dbReference>